<reference evidence="1" key="2">
    <citation type="submission" date="2023-05" db="EMBL/GenBank/DDBJ databases">
        <authorList>
            <consortium name="Lawrence Berkeley National Laboratory"/>
            <person name="Steindorff A."/>
            <person name="Hensen N."/>
            <person name="Bonometti L."/>
            <person name="Westerberg I."/>
            <person name="Brannstrom I.O."/>
            <person name="Guillou S."/>
            <person name="Cros-Aarteil S."/>
            <person name="Calhoun S."/>
            <person name="Haridas S."/>
            <person name="Kuo A."/>
            <person name="Mondo S."/>
            <person name="Pangilinan J."/>
            <person name="Riley R."/>
            <person name="Labutti K."/>
            <person name="Andreopoulos B."/>
            <person name="Lipzen A."/>
            <person name="Chen C."/>
            <person name="Yanf M."/>
            <person name="Daum C."/>
            <person name="Ng V."/>
            <person name="Clum A."/>
            <person name="Ohm R."/>
            <person name="Martin F."/>
            <person name="Silar P."/>
            <person name="Natvig D."/>
            <person name="Lalanne C."/>
            <person name="Gautier V."/>
            <person name="Ament-Velasquez S.L."/>
            <person name="Kruys A."/>
            <person name="Hutchinson M.I."/>
            <person name="Powell A.J."/>
            <person name="Barry K."/>
            <person name="Miller A.N."/>
            <person name="Grigoriev I.V."/>
            <person name="Debuchy R."/>
            <person name="Gladieux P."/>
            <person name="Thoren M.H."/>
            <person name="Johannesson H."/>
        </authorList>
    </citation>
    <scope>NUCLEOTIDE SEQUENCE</scope>
    <source>
        <strain evidence="1">PSN293</strain>
    </source>
</reference>
<dbReference type="SUPFAM" id="SSF53335">
    <property type="entry name" value="S-adenosyl-L-methionine-dependent methyltransferases"/>
    <property type="match status" value="1"/>
</dbReference>
<protein>
    <submittedName>
        <fullName evidence="1">S-adenosyl-L-methionine-dependent methyltransferase</fullName>
    </submittedName>
</protein>
<reference evidence="1" key="1">
    <citation type="journal article" date="2023" name="Mol. Phylogenet. Evol.">
        <title>Genome-scale phylogeny and comparative genomics of the fungal order Sordariales.</title>
        <authorList>
            <person name="Hensen N."/>
            <person name="Bonometti L."/>
            <person name="Westerberg I."/>
            <person name="Brannstrom I.O."/>
            <person name="Guillou S."/>
            <person name="Cros-Aarteil S."/>
            <person name="Calhoun S."/>
            <person name="Haridas S."/>
            <person name="Kuo A."/>
            <person name="Mondo S."/>
            <person name="Pangilinan J."/>
            <person name="Riley R."/>
            <person name="LaButti K."/>
            <person name="Andreopoulos B."/>
            <person name="Lipzen A."/>
            <person name="Chen C."/>
            <person name="Yan M."/>
            <person name="Daum C."/>
            <person name="Ng V."/>
            <person name="Clum A."/>
            <person name="Steindorff A."/>
            <person name="Ohm R.A."/>
            <person name="Martin F."/>
            <person name="Silar P."/>
            <person name="Natvig D.O."/>
            <person name="Lalanne C."/>
            <person name="Gautier V."/>
            <person name="Ament-Velasquez S.L."/>
            <person name="Kruys A."/>
            <person name="Hutchinson M.I."/>
            <person name="Powell A.J."/>
            <person name="Barry K."/>
            <person name="Miller A.N."/>
            <person name="Grigoriev I.V."/>
            <person name="Debuchy R."/>
            <person name="Gladieux P."/>
            <person name="Hiltunen Thoren M."/>
            <person name="Johannesson H."/>
        </authorList>
    </citation>
    <scope>NUCLEOTIDE SEQUENCE</scope>
    <source>
        <strain evidence="1">PSN293</strain>
    </source>
</reference>
<dbReference type="Proteomes" id="UP001301769">
    <property type="component" value="Unassembled WGS sequence"/>
</dbReference>
<dbReference type="AlphaFoldDB" id="A0AAN7B4W8"/>
<keyword evidence="1" id="KW-0808">Transferase</keyword>
<dbReference type="Gene3D" id="3.40.50.150">
    <property type="entry name" value="Vaccinia Virus protein VP39"/>
    <property type="match status" value="1"/>
</dbReference>
<name>A0AAN7B4W8_9PEZI</name>
<sequence length="274" mass="29690">MPAPLDAEAIARPSLHESGHFNIQHAQTAHRIALLSHWNIAPGSKVLELGCGQGDATTVLASAVGEQGSVVAVDPADLDYEGPLGRRISWARKSPIDYLSSRPSGTPFEAAVLAHSLWYFSSPALVLETFRAIKQNSKKLLLAEWSLSSTHPSSQPHVLAALTQAALECRKTDSKSNVRTVLSPKRLTELAVEAGWTLESEKRVQPEKGLLDGQWEVAAVFSKKFEEAVKENVKDERERGVVLALRDALEASLEGIQGGAKGVRSMDVWVAVFV</sequence>
<keyword evidence="2" id="KW-1185">Reference proteome</keyword>
<evidence type="ECO:0000313" key="2">
    <source>
        <dbReference type="Proteomes" id="UP001301769"/>
    </source>
</evidence>
<accession>A0AAN7B4W8</accession>
<evidence type="ECO:0000313" key="1">
    <source>
        <dbReference type="EMBL" id="KAK4212901.1"/>
    </source>
</evidence>
<dbReference type="Pfam" id="PF13489">
    <property type="entry name" value="Methyltransf_23"/>
    <property type="match status" value="1"/>
</dbReference>
<proteinExistence type="predicted"/>
<organism evidence="1 2">
    <name type="scientific">Rhypophila decipiens</name>
    <dbReference type="NCBI Taxonomy" id="261697"/>
    <lineage>
        <taxon>Eukaryota</taxon>
        <taxon>Fungi</taxon>
        <taxon>Dikarya</taxon>
        <taxon>Ascomycota</taxon>
        <taxon>Pezizomycotina</taxon>
        <taxon>Sordariomycetes</taxon>
        <taxon>Sordariomycetidae</taxon>
        <taxon>Sordariales</taxon>
        <taxon>Naviculisporaceae</taxon>
        <taxon>Rhypophila</taxon>
    </lineage>
</organism>
<comment type="caution">
    <text evidence="1">The sequence shown here is derived from an EMBL/GenBank/DDBJ whole genome shotgun (WGS) entry which is preliminary data.</text>
</comment>
<keyword evidence="1" id="KW-0489">Methyltransferase</keyword>
<dbReference type="GO" id="GO:0008168">
    <property type="term" value="F:methyltransferase activity"/>
    <property type="evidence" value="ECO:0007669"/>
    <property type="project" value="UniProtKB-KW"/>
</dbReference>
<gene>
    <name evidence="1" type="ORF">QBC37DRAFT_473518</name>
</gene>
<dbReference type="CDD" id="cd02440">
    <property type="entry name" value="AdoMet_MTases"/>
    <property type="match status" value="1"/>
</dbReference>
<dbReference type="InterPro" id="IPR029063">
    <property type="entry name" value="SAM-dependent_MTases_sf"/>
</dbReference>
<dbReference type="GO" id="GO:0032259">
    <property type="term" value="P:methylation"/>
    <property type="evidence" value="ECO:0007669"/>
    <property type="project" value="UniProtKB-KW"/>
</dbReference>
<dbReference type="EMBL" id="MU858118">
    <property type="protein sequence ID" value="KAK4212901.1"/>
    <property type="molecule type" value="Genomic_DNA"/>
</dbReference>